<sequence>MVQKAPEPDTSSTPPPPSGAASIQARAVALRRSLLANESWPVRVGRLLRFALQRAADERITQVASSLTFTSVLSMVPLLAVALALFTAFPLFREFQGALEQFLITNLMPPSVADNIMEYLNQFAQKASRLTAVGGIFLMITAVSLMLTIDKALNEIWHVRKGRPLPQRVLIYWATLTLGPVLIGASLWATSFLARESMGLVGDVPAPIGVLLSFIPLILTGLAFGALFMVVPNRHVEARDAMTGGFAAAIVLEIMKSGFAFYLTRFPTYTVLYGAFATLPIFLMWIYMSWLVTLFGATLAASLPLIRMGRWETVRRPGRPFVDALSILRALSSVRDRNPPGLSTLSLRSRLNLHHDELMVVLDTLSSIGYIARIGDAGAARERWAMVCDPTVATLAPVVDRLLLDRAPLADDPMLLHAVNAAWESGSVTIAEALKQRPEDVEAELALDRELELEPDREEEEAQAEDEAAEGVQEERLRRLRAS</sequence>
<feature type="transmembrane region" description="Helical" evidence="7">
    <location>
        <begin position="170"/>
        <end position="188"/>
    </location>
</feature>
<feature type="region of interest" description="Disordered" evidence="8">
    <location>
        <begin position="1"/>
        <end position="21"/>
    </location>
</feature>
<dbReference type="RefSeq" id="WP_130358096.1">
    <property type="nucleotide sequence ID" value="NZ_SGXC01000002.1"/>
</dbReference>
<accession>A0A4Q7NBN1</accession>
<evidence type="ECO:0000313" key="9">
    <source>
        <dbReference type="EMBL" id="RZS80319.1"/>
    </source>
</evidence>
<evidence type="ECO:0000256" key="8">
    <source>
        <dbReference type="SAM" id="MobiDB-lite"/>
    </source>
</evidence>
<keyword evidence="3" id="KW-0997">Cell inner membrane</keyword>
<feature type="transmembrane region" description="Helical" evidence="7">
    <location>
        <begin position="208"/>
        <end position="231"/>
    </location>
</feature>
<keyword evidence="5 7" id="KW-1133">Transmembrane helix</keyword>
<dbReference type="PANTHER" id="PTHR30213">
    <property type="entry name" value="INNER MEMBRANE PROTEIN YHJD"/>
    <property type="match status" value="1"/>
</dbReference>
<keyword evidence="6 7" id="KW-0472">Membrane</keyword>
<evidence type="ECO:0000256" key="7">
    <source>
        <dbReference type="HAMAP-Rule" id="MF_00672"/>
    </source>
</evidence>
<evidence type="ECO:0000256" key="5">
    <source>
        <dbReference type="ARBA" id="ARBA00022989"/>
    </source>
</evidence>
<evidence type="ECO:0000256" key="3">
    <source>
        <dbReference type="ARBA" id="ARBA00022519"/>
    </source>
</evidence>
<dbReference type="InterPro" id="IPR017039">
    <property type="entry name" value="Virul_fac_BrkB"/>
</dbReference>
<feature type="transmembrane region" description="Helical" evidence="7">
    <location>
        <begin position="130"/>
        <end position="149"/>
    </location>
</feature>
<feature type="region of interest" description="Disordered" evidence="8">
    <location>
        <begin position="450"/>
        <end position="483"/>
    </location>
</feature>
<gene>
    <name evidence="9" type="ORF">EV675_2918</name>
</gene>
<dbReference type="PANTHER" id="PTHR30213:SF0">
    <property type="entry name" value="UPF0761 MEMBRANE PROTEIN YIHY"/>
    <property type="match status" value="1"/>
</dbReference>
<comment type="similarity">
    <text evidence="7">Belongs to the UPF0761 family.</text>
</comment>
<comment type="caution">
    <text evidence="9">The sequence shown here is derived from an EMBL/GenBank/DDBJ whole genome shotgun (WGS) entry which is preliminary data.</text>
</comment>
<dbReference type="Proteomes" id="UP000292445">
    <property type="component" value="Unassembled WGS sequence"/>
</dbReference>
<dbReference type="AlphaFoldDB" id="A0A4Q7NBN1"/>
<feature type="transmembrane region" description="Helical" evidence="7">
    <location>
        <begin position="67"/>
        <end position="92"/>
    </location>
</feature>
<comment type="subcellular location">
    <subcellularLocation>
        <location evidence="1 7">Cell membrane</location>
        <topology evidence="1 7">Multi-pass membrane protein</topology>
    </subcellularLocation>
</comment>
<feature type="compositionally biased region" description="Acidic residues" evidence="8">
    <location>
        <begin position="455"/>
        <end position="469"/>
    </location>
</feature>
<evidence type="ECO:0000256" key="6">
    <source>
        <dbReference type="ARBA" id="ARBA00023136"/>
    </source>
</evidence>
<dbReference type="InterPro" id="IPR023679">
    <property type="entry name" value="UPF0761_bac"/>
</dbReference>
<evidence type="ECO:0000256" key="2">
    <source>
        <dbReference type="ARBA" id="ARBA00022475"/>
    </source>
</evidence>
<dbReference type="EMBL" id="SGXC01000002">
    <property type="protein sequence ID" value="RZS80319.1"/>
    <property type="molecule type" value="Genomic_DNA"/>
</dbReference>
<dbReference type="GO" id="GO:0005886">
    <property type="term" value="C:plasma membrane"/>
    <property type="evidence" value="ECO:0007669"/>
    <property type="project" value="UniProtKB-SubCell"/>
</dbReference>
<organism evidence="9 10">
    <name type="scientific">Pigmentiphaga kullae</name>
    <dbReference type="NCBI Taxonomy" id="151784"/>
    <lineage>
        <taxon>Bacteria</taxon>
        <taxon>Pseudomonadati</taxon>
        <taxon>Pseudomonadota</taxon>
        <taxon>Betaproteobacteria</taxon>
        <taxon>Burkholderiales</taxon>
        <taxon>Alcaligenaceae</taxon>
        <taxon>Pigmentiphaga</taxon>
    </lineage>
</organism>
<proteinExistence type="inferred from homology"/>
<name>A0A4Q7NBN1_9BURK</name>
<reference evidence="9 10" key="1">
    <citation type="submission" date="2019-02" db="EMBL/GenBank/DDBJ databases">
        <title>Genomic Encyclopedia of Type Strains, Phase IV (KMG-IV): sequencing the most valuable type-strain genomes for metagenomic binning, comparative biology and taxonomic classification.</title>
        <authorList>
            <person name="Goeker M."/>
        </authorList>
    </citation>
    <scope>NUCLEOTIDE SEQUENCE [LARGE SCALE GENOMIC DNA]</scope>
    <source>
        <strain evidence="9 10">K24</strain>
    </source>
</reference>
<dbReference type="HAMAP" id="MF_00672">
    <property type="entry name" value="UPF0761"/>
    <property type="match status" value="1"/>
</dbReference>
<keyword evidence="4 7" id="KW-0812">Transmembrane</keyword>
<keyword evidence="10" id="KW-1185">Reference proteome</keyword>
<dbReference type="NCBIfam" id="TIGR00765">
    <property type="entry name" value="yihY_not_rbn"/>
    <property type="match status" value="1"/>
</dbReference>
<evidence type="ECO:0000313" key="10">
    <source>
        <dbReference type="Proteomes" id="UP000292445"/>
    </source>
</evidence>
<feature type="transmembrane region" description="Helical" evidence="7">
    <location>
        <begin position="284"/>
        <end position="306"/>
    </location>
</feature>
<evidence type="ECO:0000256" key="1">
    <source>
        <dbReference type="ARBA" id="ARBA00004651"/>
    </source>
</evidence>
<keyword evidence="2 7" id="KW-1003">Cell membrane</keyword>
<feature type="transmembrane region" description="Helical" evidence="7">
    <location>
        <begin position="243"/>
        <end position="264"/>
    </location>
</feature>
<evidence type="ECO:0000256" key="4">
    <source>
        <dbReference type="ARBA" id="ARBA00022692"/>
    </source>
</evidence>
<dbReference type="Pfam" id="PF03631">
    <property type="entry name" value="Virul_fac_BrkB"/>
    <property type="match status" value="1"/>
</dbReference>
<protein>
    <recommendedName>
        <fullName evidence="7">UPF0761 membrane protein EV675_2918</fullName>
    </recommendedName>
</protein>
<dbReference type="OrthoDB" id="9808671at2"/>